<keyword evidence="3" id="KW-1185">Reference proteome</keyword>
<proteinExistence type="predicted"/>
<feature type="chain" id="PRO_5037115893" description="LPS export ABC transporter protein LptC" evidence="1">
    <location>
        <begin position="29"/>
        <end position="187"/>
    </location>
</feature>
<protein>
    <recommendedName>
        <fullName evidence="4">LPS export ABC transporter protein LptC</fullName>
    </recommendedName>
</protein>
<keyword evidence="1" id="KW-0732">Signal</keyword>
<accession>A0A917HXR7</accession>
<name>A0A917HXR7_9FLAO</name>
<reference evidence="2" key="1">
    <citation type="journal article" date="2014" name="Int. J. Syst. Evol. Microbiol.">
        <title>Complete genome sequence of Corynebacterium casei LMG S-19264T (=DSM 44701T), isolated from a smear-ripened cheese.</title>
        <authorList>
            <consortium name="US DOE Joint Genome Institute (JGI-PGF)"/>
            <person name="Walter F."/>
            <person name="Albersmeier A."/>
            <person name="Kalinowski J."/>
            <person name="Ruckert C."/>
        </authorList>
    </citation>
    <scope>NUCLEOTIDE SEQUENCE</scope>
    <source>
        <strain evidence="2">CGMCC 1.15763</strain>
    </source>
</reference>
<sequence length="187" mass="21434">MKFSRLYDTKSIAAIYLVAMFFSCANNANEVKELFASKNLPIGVVKNFRHMYKDTEQVSSKLESSLMKDFSNREHPYNEFPEGIKIITYKNKGKDSVTITGDYALSYLKTQISEIKGHVVIVNHTDGTQLETDQLFWDETTNYFFSEKKFILTSETNTILGVGFESKQDLTEFLAKKMTGEVETIEE</sequence>
<evidence type="ECO:0008006" key="4">
    <source>
        <dbReference type="Google" id="ProtNLM"/>
    </source>
</evidence>
<dbReference type="EMBL" id="BMJW01000001">
    <property type="protein sequence ID" value="GGG96896.1"/>
    <property type="molecule type" value="Genomic_DNA"/>
</dbReference>
<dbReference type="GO" id="GO:0015221">
    <property type="term" value="F:lipopolysaccharide transmembrane transporter activity"/>
    <property type="evidence" value="ECO:0007669"/>
    <property type="project" value="InterPro"/>
</dbReference>
<dbReference type="InterPro" id="IPR010664">
    <property type="entry name" value="LipoPS_assembly_LptC-rel"/>
</dbReference>
<dbReference type="RefSeq" id="WP_229664912.1">
    <property type="nucleotide sequence ID" value="NZ_BMJW01000001.1"/>
</dbReference>
<feature type="signal peptide" evidence="1">
    <location>
        <begin position="1"/>
        <end position="28"/>
    </location>
</feature>
<evidence type="ECO:0000256" key="1">
    <source>
        <dbReference type="SAM" id="SignalP"/>
    </source>
</evidence>
<dbReference type="InterPro" id="IPR026265">
    <property type="entry name" value="LptC"/>
</dbReference>
<comment type="caution">
    <text evidence="2">The sequence shown here is derived from an EMBL/GenBank/DDBJ whole genome shotgun (WGS) entry which is preliminary data.</text>
</comment>
<dbReference type="Gene3D" id="2.60.450.10">
    <property type="entry name" value="Lipopolysaccharide (LPS) transport protein A like domain"/>
    <property type="match status" value="1"/>
</dbReference>
<reference evidence="2" key="2">
    <citation type="submission" date="2020-09" db="EMBL/GenBank/DDBJ databases">
        <authorList>
            <person name="Sun Q."/>
            <person name="Zhou Y."/>
        </authorList>
    </citation>
    <scope>NUCLEOTIDE SEQUENCE</scope>
    <source>
        <strain evidence="2">CGMCC 1.15763</strain>
    </source>
</reference>
<dbReference type="AlphaFoldDB" id="A0A917HXR7"/>
<organism evidence="2 3">
    <name type="scientific">Polaribacter pacificus</name>
    <dbReference type="NCBI Taxonomy" id="1775173"/>
    <lineage>
        <taxon>Bacteria</taxon>
        <taxon>Pseudomonadati</taxon>
        <taxon>Bacteroidota</taxon>
        <taxon>Flavobacteriia</taxon>
        <taxon>Flavobacteriales</taxon>
        <taxon>Flavobacteriaceae</taxon>
    </lineage>
</organism>
<dbReference type="GO" id="GO:0005886">
    <property type="term" value="C:plasma membrane"/>
    <property type="evidence" value="ECO:0007669"/>
    <property type="project" value="InterPro"/>
</dbReference>
<evidence type="ECO:0000313" key="2">
    <source>
        <dbReference type="EMBL" id="GGG96896.1"/>
    </source>
</evidence>
<dbReference type="Pfam" id="PF06835">
    <property type="entry name" value="LptC"/>
    <property type="match status" value="1"/>
</dbReference>
<dbReference type="NCBIfam" id="TIGR04409">
    <property type="entry name" value="LptC_YrbK"/>
    <property type="match status" value="1"/>
</dbReference>
<evidence type="ECO:0000313" key="3">
    <source>
        <dbReference type="Proteomes" id="UP000633278"/>
    </source>
</evidence>
<dbReference type="Proteomes" id="UP000633278">
    <property type="component" value="Unassembled WGS sequence"/>
</dbReference>
<gene>
    <name evidence="2" type="ORF">GCM10011416_13490</name>
</gene>
<dbReference type="PROSITE" id="PS51257">
    <property type="entry name" value="PROKAR_LIPOPROTEIN"/>
    <property type="match status" value="1"/>
</dbReference>